<dbReference type="STRING" id="2070753.A0A3A2ZD63"/>
<comment type="similarity">
    <text evidence="3">Belongs to the glycosyl hydrolase 5 (cellulase A) family.</text>
</comment>
<evidence type="ECO:0000313" key="13">
    <source>
        <dbReference type="EMBL" id="RJE21078.1"/>
    </source>
</evidence>
<dbReference type="SUPFAM" id="SSF51445">
    <property type="entry name" value="(Trans)glycosidases"/>
    <property type="match status" value="1"/>
</dbReference>
<feature type="region of interest" description="Disordered" evidence="10">
    <location>
        <begin position="19"/>
        <end position="38"/>
    </location>
</feature>
<feature type="compositionally biased region" description="Polar residues" evidence="10">
    <location>
        <begin position="29"/>
        <end position="38"/>
    </location>
</feature>
<evidence type="ECO:0000256" key="7">
    <source>
        <dbReference type="ARBA" id="ARBA00022801"/>
    </source>
</evidence>
<dbReference type="Gene3D" id="3.20.20.80">
    <property type="entry name" value="Glycosidases"/>
    <property type="match status" value="1"/>
</dbReference>
<evidence type="ECO:0000256" key="3">
    <source>
        <dbReference type="ARBA" id="ARBA00005641"/>
    </source>
</evidence>
<dbReference type="EC" id="3.2.1.78" evidence="4"/>
<name>A0A3A2ZD63_9EURO</name>
<dbReference type="OrthoDB" id="406631at2759"/>
<evidence type="ECO:0000256" key="10">
    <source>
        <dbReference type="SAM" id="MobiDB-lite"/>
    </source>
</evidence>
<evidence type="ECO:0000256" key="8">
    <source>
        <dbReference type="ARBA" id="ARBA00023277"/>
    </source>
</evidence>
<evidence type="ECO:0000256" key="5">
    <source>
        <dbReference type="ARBA" id="ARBA00022525"/>
    </source>
</evidence>
<feature type="domain" description="Glycoside hydrolase family 5" evidence="12">
    <location>
        <begin position="35"/>
        <end position="324"/>
    </location>
</feature>
<feature type="signal peptide" evidence="11">
    <location>
        <begin position="1"/>
        <end position="20"/>
    </location>
</feature>
<dbReference type="Proteomes" id="UP000266188">
    <property type="component" value="Unassembled WGS sequence"/>
</dbReference>
<comment type="catalytic activity">
    <reaction evidence="1">
        <text>Random hydrolysis of (1-&gt;4)-beta-D-mannosidic linkages in mannans, galactomannans and glucomannans.</text>
        <dbReference type="EC" id="3.2.1.78"/>
    </reaction>
</comment>
<dbReference type="FunFam" id="3.20.20.80:FF:000076">
    <property type="entry name" value="Mannan endo-1,4-beta-mannosidase A"/>
    <property type="match status" value="1"/>
</dbReference>
<accession>A0A3A2ZD63</accession>
<evidence type="ECO:0000259" key="12">
    <source>
        <dbReference type="Pfam" id="PF26410"/>
    </source>
</evidence>
<protein>
    <recommendedName>
        <fullName evidence="4">mannan endo-1,4-beta-mannosidase</fullName>
        <ecNumber evidence="4">3.2.1.78</ecNumber>
    </recommendedName>
</protein>
<dbReference type="InterPro" id="IPR045053">
    <property type="entry name" value="MAN-like"/>
</dbReference>
<evidence type="ECO:0000256" key="9">
    <source>
        <dbReference type="ARBA" id="ARBA00023295"/>
    </source>
</evidence>
<dbReference type="EMBL" id="MVGC01000254">
    <property type="protein sequence ID" value="RJE21078.1"/>
    <property type="molecule type" value="Genomic_DNA"/>
</dbReference>
<feature type="chain" id="PRO_5017259101" description="mannan endo-1,4-beta-mannosidase" evidence="11">
    <location>
        <begin position="21"/>
        <end position="378"/>
    </location>
</feature>
<reference evidence="14" key="1">
    <citation type="submission" date="2017-02" db="EMBL/GenBank/DDBJ databases">
        <authorList>
            <person name="Tafer H."/>
            <person name="Lopandic K."/>
        </authorList>
    </citation>
    <scope>NUCLEOTIDE SEQUENCE [LARGE SCALE GENOMIC DNA]</scope>
    <source>
        <strain evidence="14">CBS 366.77</strain>
    </source>
</reference>
<sequence length="378" mass="41644">MKLLTTFLTLTGLITGQSRAVPHGYGPPQKSSNSSFPSTNDLQFTIDGQTGYAAGSNSYWIGFLTNNADVDLVMNHLQESKLKILRVWGFNDVNSNPSDGSVWYQMHADGKSTINTGKDGLQRLDYVVSSAEKHSVKLIINFVNNWDDYGGMAAYVKAYGGDQTGWYTNAKIQQAYRTYIKTVVSRYQSSPAIFAWELANEPRCKGCDTSILYDWISKTSKYIKSLDSKHMVCIGDEGFGLDTGSDGSYPYTYAEGSDFEKNLAIPTIDFGTFHLYPSSWGTSNDWGNGWVTSHGAACAKAGKPCLFEEYGVTSNHCSVEKPWQQSALKTKGVAADLYWQYGDTLSTGKSPDDGHTIYYGTSDFQCLVTEHVKETGSS</sequence>
<dbReference type="GO" id="GO:0016985">
    <property type="term" value="F:mannan endo-1,4-beta-mannosidase activity"/>
    <property type="evidence" value="ECO:0007669"/>
    <property type="project" value="UniProtKB-EC"/>
</dbReference>
<evidence type="ECO:0000256" key="6">
    <source>
        <dbReference type="ARBA" id="ARBA00022729"/>
    </source>
</evidence>
<dbReference type="PANTHER" id="PTHR31451:SF39">
    <property type="entry name" value="MANNAN ENDO-1,4-BETA-MANNOSIDASE 1"/>
    <property type="match status" value="1"/>
</dbReference>
<evidence type="ECO:0000256" key="2">
    <source>
        <dbReference type="ARBA" id="ARBA00004613"/>
    </source>
</evidence>
<evidence type="ECO:0000256" key="4">
    <source>
        <dbReference type="ARBA" id="ARBA00012706"/>
    </source>
</evidence>
<gene>
    <name evidence="13" type="ORF">PHISCL_06592</name>
</gene>
<dbReference type="InterPro" id="IPR001547">
    <property type="entry name" value="Glyco_hydro_5"/>
</dbReference>
<proteinExistence type="inferred from homology"/>
<keyword evidence="8" id="KW-0119">Carbohydrate metabolism</keyword>
<dbReference type="GO" id="GO:0046355">
    <property type="term" value="P:mannan catabolic process"/>
    <property type="evidence" value="ECO:0007669"/>
    <property type="project" value="UniProtKB-ARBA"/>
</dbReference>
<comment type="subcellular location">
    <subcellularLocation>
        <location evidence="2">Secreted</location>
    </subcellularLocation>
</comment>
<organism evidence="13 14">
    <name type="scientific">Aspergillus sclerotialis</name>
    <dbReference type="NCBI Taxonomy" id="2070753"/>
    <lineage>
        <taxon>Eukaryota</taxon>
        <taxon>Fungi</taxon>
        <taxon>Dikarya</taxon>
        <taxon>Ascomycota</taxon>
        <taxon>Pezizomycotina</taxon>
        <taxon>Eurotiomycetes</taxon>
        <taxon>Eurotiomycetidae</taxon>
        <taxon>Eurotiales</taxon>
        <taxon>Aspergillaceae</taxon>
        <taxon>Aspergillus</taxon>
        <taxon>Aspergillus subgen. Polypaecilum</taxon>
    </lineage>
</organism>
<dbReference type="AlphaFoldDB" id="A0A3A2ZD63"/>
<comment type="caution">
    <text evidence="13">The sequence shown here is derived from an EMBL/GenBank/DDBJ whole genome shotgun (WGS) entry which is preliminary data.</text>
</comment>
<keyword evidence="7" id="KW-0378">Hydrolase</keyword>
<dbReference type="InterPro" id="IPR017853">
    <property type="entry name" value="GH"/>
</dbReference>
<dbReference type="Pfam" id="PF26410">
    <property type="entry name" value="GH5_mannosidase"/>
    <property type="match status" value="1"/>
</dbReference>
<evidence type="ECO:0000256" key="1">
    <source>
        <dbReference type="ARBA" id="ARBA00001678"/>
    </source>
</evidence>
<evidence type="ECO:0000313" key="14">
    <source>
        <dbReference type="Proteomes" id="UP000266188"/>
    </source>
</evidence>
<evidence type="ECO:0000256" key="11">
    <source>
        <dbReference type="SAM" id="SignalP"/>
    </source>
</evidence>
<keyword evidence="5" id="KW-0964">Secreted</keyword>
<dbReference type="GO" id="GO:0005576">
    <property type="term" value="C:extracellular region"/>
    <property type="evidence" value="ECO:0007669"/>
    <property type="project" value="UniProtKB-SubCell"/>
</dbReference>
<keyword evidence="9" id="KW-0326">Glycosidase</keyword>
<keyword evidence="14" id="KW-1185">Reference proteome</keyword>
<dbReference type="PANTHER" id="PTHR31451">
    <property type="match status" value="1"/>
</dbReference>
<keyword evidence="6 11" id="KW-0732">Signal</keyword>